<keyword evidence="1" id="KW-1185">Reference proteome</keyword>
<reference evidence="2" key="1">
    <citation type="submission" date="2017-02" db="UniProtKB">
        <authorList>
            <consortium name="WormBaseParasite"/>
        </authorList>
    </citation>
    <scope>IDENTIFICATION</scope>
</reference>
<organism evidence="1 2">
    <name type="scientific">Strongyloides papillosus</name>
    <name type="common">Intestinal threadworm</name>
    <dbReference type="NCBI Taxonomy" id="174720"/>
    <lineage>
        <taxon>Eukaryota</taxon>
        <taxon>Metazoa</taxon>
        <taxon>Ecdysozoa</taxon>
        <taxon>Nematoda</taxon>
        <taxon>Chromadorea</taxon>
        <taxon>Rhabditida</taxon>
        <taxon>Tylenchina</taxon>
        <taxon>Panagrolaimomorpha</taxon>
        <taxon>Strongyloidoidea</taxon>
        <taxon>Strongyloididae</taxon>
        <taxon>Strongyloides</taxon>
    </lineage>
</organism>
<dbReference type="AlphaFoldDB" id="A0A0N5C118"/>
<evidence type="ECO:0000313" key="1">
    <source>
        <dbReference type="Proteomes" id="UP000046392"/>
    </source>
</evidence>
<proteinExistence type="predicted"/>
<accession>A0A0N5C118</accession>
<dbReference type="Proteomes" id="UP000046392">
    <property type="component" value="Unplaced"/>
</dbReference>
<evidence type="ECO:0000313" key="2">
    <source>
        <dbReference type="WBParaSite" id="SPAL_0001169600.1"/>
    </source>
</evidence>
<protein>
    <submittedName>
        <fullName evidence="2">Uncharacterized protein</fullName>
    </submittedName>
</protein>
<name>A0A0N5C118_STREA</name>
<dbReference type="WBParaSite" id="SPAL_0001169600.1">
    <property type="protein sequence ID" value="SPAL_0001169600.1"/>
    <property type="gene ID" value="SPAL_0001169600"/>
</dbReference>
<sequence>MSSWSNCTAKKGISDPFGMCSNCISLVTASPSTIGTTLKIITSTPASVVSSSSGVATGTFIPPLPPGVSEALSFLTGTFVPHLYKWMIGSEQGRKIICFLESIYPSLPTPLQQIFRKQNSTQIEEMV</sequence>